<dbReference type="EMBL" id="LXQA010847642">
    <property type="protein sequence ID" value="MCI73833.1"/>
    <property type="molecule type" value="Genomic_DNA"/>
</dbReference>
<organism evidence="1 2">
    <name type="scientific">Trifolium medium</name>
    <dbReference type="NCBI Taxonomy" id="97028"/>
    <lineage>
        <taxon>Eukaryota</taxon>
        <taxon>Viridiplantae</taxon>
        <taxon>Streptophyta</taxon>
        <taxon>Embryophyta</taxon>
        <taxon>Tracheophyta</taxon>
        <taxon>Spermatophyta</taxon>
        <taxon>Magnoliopsida</taxon>
        <taxon>eudicotyledons</taxon>
        <taxon>Gunneridae</taxon>
        <taxon>Pentapetalae</taxon>
        <taxon>rosids</taxon>
        <taxon>fabids</taxon>
        <taxon>Fabales</taxon>
        <taxon>Fabaceae</taxon>
        <taxon>Papilionoideae</taxon>
        <taxon>50 kb inversion clade</taxon>
        <taxon>NPAAA clade</taxon>
        <taxon>Hologalegina</taxon>
        <taxon>IRL clade</taxon>
        <taxon>Trifolieae</taxon>
        <taxon>Trifolium</taxon>
    </lineage>
</organism>
<evidence type="ECO:0000313" key="2">
    <source>
        <dbReference type="Proteomes" id="UP000265520"/>
    </source>
</evidence>
<dbReference type="Proteomes" id="UP000265520">
    <property type="component" value="Unassembled WGS sequence"/>
</dbReference>
<comment type="caution">
    <text evidence="1">The sequence shown here is derived from an EMBL/GenBank/DDBJ whole genome shotgun (WGS) entry which is preliminary data.</text>
</comment>
<evidence type="ECO:0000313" key="1">
    <source>
        <dbReference type="EMBL" id="MCI73833.1"/>
    </source>
</evidence>
<feature type="non-terminal residue" evidence="1">
    <location>
        <position position="39"/>
    </location>
</feature>
<sequence length="39" mass="4001">MTVVVMGVGVVVAAGIRAVQVREDTTMIVVKGADTARIS</sequence>
<name>A0A392UJM4_9FABA</name>
<reference evidence="1 2" key="1">
    <citation type="journal article" date="2018" name="Front. Plant Sci.">
        <title>Red Clover (Trifolium pratense) and Zigzag Clover (T. medium) - A Picture of Genomic Similarities and Differences.</title>
        <authorList>
            <person name="Dluhosova J."/>
            <person name="Istvanek J."/>
            <person name="Nedelnik J."/>
            <person name="Repkova J."/>
        </authorList>
    </citation>
    <scope>NUCLEOTIDE SEQUENCE [LARGE SCALE GENOMIC DNA]</scope>
    <source>
        <strain evidence="2">cv. 10/8</strain>
        <tissue evidence="1">Leaf</tissue>
    </source>
</reference>
<dbReference type="AlphaFoldDB" id="A0A392UJM4"/>
<accession>A0A392UJM4</accession>
<keyword evidence="2" id="KW-1185">Reference proteome</keyword>
<proteinExistence type="predicted"/>
<protein>
    <submittedName>
        <fullName evidence="1">Uncharacterized protein</fullName>
    </submittedName>
</protein>